<dbReference type="Pfam" id="PF13673">
    <property type="entry name" value="Acetyltransf_10"/>
    <property type="match status" value="1"/>
</dbReference>
<organism evidence="2 3">
    <name type="scientific">Flammeovirga agarivorans</name>
    <dbReference type="NCBI Taxonomy" id="2726742"/>
    <lineage>
        <taxon>Bacteria</taxon>
        <taxon>Pseudomonadati</taxon>
        <taxon>Bacteroidota</taxon>
        <taxon>Cytophagia</taxon>
        <taxon>Cytophagales</taxon>
        <taxon>Flammeovirgaceae</taxon>
        <taxon>Flammeovirga</taxon>
    </lineage>
</organism>
<name>A0A7X8XWI4_9BACT</name>
<dbReference type="Gene3D" id="3.40.630.30">
    <property type="match status" value="1"/>
</dbReference>
<keyword evidence="3" id="KW-1185">Reference proteome</keyword>
<dbReference type="AlphaFoldDB" id="A0A7X8XWI4"/>
<evidence type="ECO:0000259" key="1">
    <source>
        <dbReference type="PROSITE" id="PS51186"/>
    </source>
</evidence>
<dbReference type="RefSeq" id="WP_168882840.1">
    <property type="nucleotide sequence ID" value="NZ_JABAIL010000003.1"/>
</dbReference>
<dbReference type="GO" id="GO:0016747">
    <property type="term" value="F:acyltransferase activity, transferring groups other than amino-acyl groups"/>
    <property type="evidence" value="ECO:0007669"/>
    <property type="project" value="InterPro"/>
</dbReference>
<dbReference type="SUPFAM" id="SSF55729">
    <property type="entry name" value="Acyl-CoA N-acyltransferases (Nat)"/>
    <property type="match status" value="1"/>
</dbReference>
<evidence type="ECO:0000313" key="3">
    <source>
        <dbReference type="Proteomes" id="UP000585050"/>
    </source>
</evidence>
<accession>A0A7X8XWI4</accession>
<proteinExistence type="predicted"/>
<keyword evidence="2" id="KW-0808">Transferase</keyword>
<dbReference type="InterPro" id="IPR000182">
    <property type="entry name" value="GNAT_dom"/>
</dbReference>
<dbReference type="CDD" id="cd04301">
    <property type="entry name" value="NAT_SF"/>
    <property type="match status" value="1"/>
</dbReference>
<dbReference type="EMBL" id="JABAIL010000003">
    <property type="protein sequence ID" value="NLR92135.1"/>
    <property type="molecule type" value="Genomic_DNA"/>
</dbReference>
<dbReference type="Proteomes" id="UP000585050">
    <property type="component" value="Unassembled WGS sequence"/>
</dbReference>
<comment type="caution">
    <text evidence="2">The sequence shown here is derived from an EMBL/GenBank/DDBJ whole genome shotgun (WGS) entry which is preliminary data.</text>
</comment>
<sequence length="172" mass="19241">MTSKVIIALANKSEFKELGELVINVYSKLEGFPQPDVYPDYYSTLANFGELVIDPSVKVFKAVYNQEILGMVIYFDNMEFYGSGGTAPEEKNAGGFRLLAVKESAKGKGVGRLLIEHCISLAKDSQHQNLIIHSTEAMKTARKIYDKYGFQRAVDLDFLHDGLDVFGYRLSL</sequence>
<dbReference type="InterPro" id="IPR016181">
    <property type="entry name" value="Acyl_CoA_acyltransferase"/>
</dbReference>
<feature type="domain" description="N-acetyltransferase" evidence="1">
    <location>
        <begin position="5"/>
        <end position="172"/>
    </location>
</feature>
<evidence type="ECO:0000313" key="2">
    <source>
        <dbReference type="EMBL" id="NLR92135.1"/>
    </source>
</evidence>
<reference evidence="2 3" key="1">
    <citation type="submission" date="2020-04" db="EMBL/GenBank/DDBJ databases">
        <title>Flammeovirga sp. SR4, a novel species isolated from seawater.</title>
        <authorList>
            <person name="Wang X."/>
        </authorList>
    </citation>
    <scope>NUCLEOTIDE SEQUENCE [LARGE SCALE GENOMIC DNA]</scope>
    <source>
        <strain evidence="2 3">SR4</strain>
    </source>
</reference>
<dbReference type="PROSITE" id="PS51186">
    <property type="entry name" value="GNAT"/>
    <property type="match status" value="1"/>
</dbReference>
<gene>
    <name evidence="2" type="ORF">HGP29_12990</name>
</gene>
<protein>
    <submittedName>
        <fullName evidence="2">GNAT family N-acetyltransferase</fullName>
    </submittedName>
</protein>